<dbReference type="Gene3D" id="3.80.10.10">
    <property type="entry name" value="Ribonuclease Inhibitor"/>
    <property type="match status" value="2"/>
</dbReference>
<dbReference type="PANTHER" id="PTHR24114:SF2">
    <property type="entry name" value="F-BOX DOMAIN-CONTAINING PROTEIN-RELATED"/>
    <property type="match status" value="1"/>
</dbReference>
<evidence type="ECO:0000313" key="5">
    <source>
        <dbReference type="Proteomes" id="UP000242188"/>
    </source>
</evidence>
<dbReference type="EMBL" id="NEDP02005558">
    <property type="protein sequence ID" value="OWF38686.1"/>
    <property type="molecule type" value="Genomic_DNA"/>
</dbReference>
<gene>
    <name evidence="4" type="ORF">KP79_PYT10813</name>
</gene>
<dbReference type="Pfam" id="PF13516">
    <property type="entry name" value="LRR_6"/>
    <property type="match status" value="4"/>
</dbReference>
<dbReference type="PROSITE" id="PS00018">
    <property type="entry name" value="EF_HAND_1"/>
    <property type="match status" value="2"/>
</dbReference>
<reference evidence="4 5" key="1">
    <citation type="journal article" date="2017" name="Nat. Ecol. Evol.">
        <title>Scallop genome provides insights into evolution of bilaterian karyotype and development.</title>
        <authorList>
            <person name="Wang S."/>
            <person name="Zhang J."/>
            <person name="Jiao W."/>
            <person name="Li J."/>
            <person name="Xun X."/>
            <person name="Sun Y."/>
            <person name="Guo X."/>
            <person name="Huan P."/>
            <person name="Dong B."/>
            <person name="Zhang L."/>
            <person name="Hu X."/>
            <person name="Sun X."/>
            <person name="Wang J."/>
            <person name="Zhao C."/>
            <person name="Wang Y."/>
            <person name="Wang D."/>
            <person name="Huang X."/>
            <person name="Wang R."/>
            <person name="Lv J."/>
            <person name="Li Y."/>
            <person name="Zhang Z."/>
            <person name="Liu B."/>
            <person name="Lu W."/>
            <person name="Hui Y."/>
            <person name="Liang J."/>
            <person name="Zhou Z."/>
            <person name="Hou R."/>
            <person name="Li X."/>
            <person name="Liu Y."/>
            <person name="Li H."/>
            <person name="Ning X."/>
            <person name="Lin Y."/>
            <person name="Zhao L."/>
            <person name="Xing Q."/>
            <person name="Dou J."/>
            <person name="Li Y."/>
            <person name="Mao J."/>
            <person name="Guo H."/>
            <person name="Dou H."/>
            <person name="Li T."/>
            <person name="Mu C."/>
            <person name="Jiang W."/>
            <person name="Fu Q."/>
            <person name="Fu X."/>
            <person name="Miao Y."/>
            <person name="Liu J."/>
            <person name="Yu Q."/>
            <person name="Li R."/>
            <person name="Liao H."/>
            <person name="Li X."/>
            <person name="Kong Y."/>
            <person name="Jiang Z."/>
            <person name="Chourrout D."/>
            <person name="Li R."/>
            <person name="Bao Z."/>
        </authorList>
    </citation>
    <scope>NUCLEOTIDE SEQUENCE [LARGE SCALE GENOMIC DNA]</scope>
    <source>
        <strain evidence="4 5">PY_sf001</strain>
    </source>
</reference>
<feature type="region of interest" description="Disordered" evidence="2">
    <location>
        <begin position="562"/>
        <end position="583"/>
    </location>
</feature>
<dbReference type="SUPFAM" id="SSF52047">
    <property type="entry name" value="RNI-like"/>
    <property type="match status" value="1"/>
</dbReference>
<evidence type="ECO:0000256" key="2">
    <source>
        <dbReference type="SAM" id="MobiDB-lite"/>
    </source>
</evidence>
<dbReference type="InterPro" id="IPR018247">
    <property type="entry name" value="EF_Hand_1_Ca_BS"/>
</dbReference>
<dbReference type="InterPro" id="IPR052394">
    <property type="entry name" value="LRR-containing"/>
</dbReference>
<dbReference type="GO" id="GO:0005509">
    <property type="term" value="F:calcium ion binding"/>
    <property type="evidence" value="ECO:0007669"/>
    <property type="project" value="InterPro"/>
</dbReference>
<feature type="domain" description="EF-hand" evidence="3">
    <location>
        <begin position="497"/>
        <end position="528"/>
    </location>
</feature>
<dbReference type="OrthoDB" id="76105at2759"/>
<dbReference type="InterPro" id="IPR001611">
    <property type="entry name" value="Leu-rich_rpt"/>
</dbReference>
<dbReference type="SUPFAM" id="SSF47473">
    <property type="entry name" value="EF-hand"/>
    <property type="match status" value="1"/>
</dbReference>
<dbReference type="Proteomes" id="UP000242188">
    <property type="component" value="Unassembled WGS sequence"/>
</dbReference>
<evidence type="ECO:0000313" key="4">
    <source>
        <dbReference type="EMBL" id="OWF38686.1"/>
    </source>
</evidence>
<name>A0A210PQF7_MIZYE</name>
<comment type="caution">
    <text evidence="4">The sequence shown here is derived from an EMBL/GenBank/DDBJ whole genome shotgun (WGS) entry which is preliminary data.</text>
</comment>
<keyword evidence="1" id="KW-0106">Calcium</keyword>
<dbReference type="Gene3D" id="1.10.238.10">
    <property type="entry name" value="EF-hand"/>
    <property type="match status" value="1"/>
</dbReference>
<sequence>MAAVTGAVSGTSTPFRECESRNGSDSTPKRRTPSLNGSAKFRRVSSGRSGQSGASPHSVLSVEDKMAALQNLFSDKLLITELRGQHGATRKVENDYNVDEEDDDNFTMSDYPMDGRYSKETDYETDLDMDYEEWIHEEEIQLENDKSGDRKYIHMCNETGVIPVTYFIKHIEDKEFRMRFHGLGPLGAKAIAYPMKSNKKIEVLNLEGNWILGEGSEYLARMLMGNFCITELYLAENRIGNTGAEAMADLLSKNDVIVTIDLSGNEIEDSGAEKLCTTLLKNPSVKHLYLANNRLEERAAISLRELLSQNEVIETLDLSWNHFRTKGAVALGEGLMENYGLRSMKLAMNGLGRDGSEAIGKALKVNRTLKDLNIAHNRIPERGAIMIAAGLQTNDCLETLRIGSNPLGPAGPVAIITEVSRNDVSSIDTLDFSNVLVTTEFQKVQENLEASRSITITHGGIVGEKYEMDYLTHDPLAEFRRDPINRLFEYAKDTGYRLIDLFKDFDKDKSNSISKDEFIIGIKRAGMKISVRQMEILIEKLDKNKDGSVDFGELIDADAANRQQQRKLMKTRESTMSRDTRPEFRLERTESILTKEMLEGV</sequence>
<dbReference type="Pfam" id="PF13499">
    <property type="entry name" value="EF-hand_7"/>
    <property type="match status" value="1"/>
</dbReference>
<dbReference type="AlphaFoldDB" id="A0A210PQF7"/>
<dbReference type="CDD" id="cd00051">
    <property type="entry name" value="EFh"/>
    <property type="match status" value="1"/>
</dbReference>
<dbReference type="InterPro" id="IPR032675">
    <property type="entry name" value="LRR_dom_sf"/>
</dbReference>
<feature type="region of interest" description="Disordered" evidence="2">
    <location>
        <begin position="1"/>
        <end position="58"/>
    </location>
</feature>
<accession>A0A210PQF7</accession>
<dbReference type="SMART" id="SM00368">
    <property type="entry name" value="LRR_RI"/>
    <property type="match status" value="8"/>
</dbReference>
<dbReference type="InterPro" id="IPR011992">
    <property type="entry name" value="EF-hand-dom_pair"/>
</dbReference>
<feature type="compositionally biased region" description="Low complexity" evidence="2">
    <location>
        <begin position="46"/>
        <end position="55"/>
    </location>
</feature>
<organism evidence="4 5">
    <name type="scientific">Mizuhopecten yessoensis</name>
    <name type="common">Japanese scallop</name>
    <name type="synonym">Patinopecten yessoensis</name>
    <dbReference type="NCBI Taxonomy" id="6573"/>
    <lineage>
        <taxon>Eukaryota</taxon>
        <taxon>Metazoa</taxon>
        <taxon>Spiralia</taxon>
        <taxon>Lophotrochozoa</taxon>
        <taxon>Mollusca</taxon>
        <taxon>Bivalvia</taxon>
        <taxon>Autobranchia</taxon>
        <taxon>Pteriomorphia</taxon>
        <taxon>Pectinida</taxon>
        <taxon>Pectinoidea</taxon>
        <taxon>Pectinidae</taxon>
        <taxon>Mizuhopecten</taxon>
    </lineage>
</organism>
<keyword evidence="5" id="KW-1185">Reference proteome</keyword>
<feature type="domain" description="EF-hand" evidence="3">
    <location>
        <begin position="529"/>
        <end position="564"/>
    </location>
</feature>
<dbReference type="PANTHER" id="PTHR24114">
    <property type="entry name" value="LEUCINE RICH REPEAT FAMILY PROTEIN"/>
    <property type="match status" value="1"/>
</dbReference>
<evidence type="ECO:0000256" key="1">
    <source>
        <dbReference type="ARBA" id="ARBA00022837"/>
    </source>
</evidence>
<protein>
    <recommendedName>
        <fullName evidence="3">EF-hand domain-containing protein</fullName>
    </recommendedName>
</protein>
<feature type="compositionally biased region" description="Basic and acidic residues" evidence="2">
    <location>
        <begin position="570"/>
        <end position="583"/>
    </location>
</feature>
<dbReference type="SMART" id="SM00054">
    <property type="entry name" value="EFh"/>
    <property type="match status" value="2"/>
</dbReference>
<dbReference type="PROSITE" id="PS50222">
    <property type="entry name" value="EF_HAND_2"/>
    <property type="match status" value="2"/>
</dbReference>
<dbReference type="InterPro" id="IPR002048">
    <property type="entry name" value="EF_hand_dom"/>
</dbReference>
<evidence type="ECO:0000259" key="3">
    <source>
        <dbReference type="PROSITE" id="PS50222"/>
    </source>
</evidence>
<proteinExistence type="predicted"/>